<organism evidence="2 3">
    <name type="scientific">Rhodococcus erythropolis</name>
    <name type="common">Arthrobacter picolinophilus</name>
    <dbReference type="NCBI Taxonomy" id="1833"/>
    <lineage>
        <taxon>Bacteria</taxon>
        <taxon>Bacillati</taxon>
        <taxon>Actinomycetota</taxon>
        <taxon>Actinomycetes</taxon>
        <taxon>Mycobacteriales</taxon>
        <taxon>Nocardiaceae</taxon>
        <taxon>Rhodococcus</taxon>
        <taxon>Rhodococcus erythropolis group</taxon>
    </lineage>
</organism>
<evidence type="ECO:0000313" key="3">
    <source>
        <dbReference type="Proteomes" id="UP000502345"/>
    </source>
</evidence>
<evidence type="ECO:0000313" key="2">
    <source>
        <dbReference type="EMBL" id="QIP41095.1"/>
    </source>
</evidence>
<feature type="region of interest" description="Disordered" evidence="1">
    <location>
        <begin position="1"/>
        <end position="29"/>
    </location>
</feature>
<dbReference type="EMBL" id="CP050124">
    <property type="protein sequence ID" value="QIP41095.1"/>
    <property type="molecule type" value="Genomic_DNA"/>
</dbReference>
<name>A0A6G9CVL3_RHOER</name>
<evidence type="ECO:0000256" key="1">
    <source>
        <dbReference type="SAM" id="MobiDB-lite"/>
    </source>
</evidence>
<dbReference type="AlphaFoldDB" id="A0A6G9CVL3"/>
<dbReference type="Proteomes" id="UP000502345">
    <property type="component" value="Chromosome"/>
</dbReference>
<gene>
    <name evidence="2" type="ORF">G9444_3851</name>
</gene>
<proteinExistence type="predicted"/>
<accession>A0A6G9CVL3</accession>
<protein>
    <submittedName>
        <fullName evidence="2">Uncharacterized protein</fullName>
    </submittedName>
</protein>
<dbReference type="RefSeq" id="WP_166502404.1">
    <property type="nucleotide sequence ID" value="NZ_CP050124.1"/>
</dbReference>
<reference evidence="2 3" key="1">
    <citation type="submission" date="2020-03" db="EMBL/GenBank/DDBJ databases">
        <title>Screen low temperature-resistant strains for efficient degradation of petroleum hydrocarbons under the low temperature.</title>
        <authorList>
            <person name="Wang Y."/>
            <person name="Chen J."/>
        </authorList>
    </citation>
    <scope>NUCLEOTIDE SEQUENCE [LARGE SCALE GENOMIC DNA]</scope>
    <source>
        <strain evidence="2 3">KB1</strain>
    </source>
</reference>
<sequence length="101" mass="10805">MSKKHLTVVGTGPEDGSLPDDPAHPTFDNAPRWLMSEQATTVLHHDASDEFVNVIASAVYIDDGLTGALVELGPWSMSPLEARQLGDILRSLAAAADPRLE</sequence>